<accession>D8M0Q7</accession>
<gene>
    <name evidence="3" type="ORF">GSBLH_T00001780001</name>
</gene>
<dbReference type="InterPro" id="IPR022712">
    <property type="entry name" value="Beta_Casp"/>
</dbReference>
<dbReference type="Pfam" id="PF16661">
    <property type="entry name" value="Lactamase_B_6"/>
    <property type="match status" value="1"/>
</dbReference>
<sequence>MPSTFKFTPLYGAENDGPVCSILQIDSIHIMLDCGWDERLETDMLSPIKDYIPLLNAVLISHADFLHLGALPYVYSRWDCNVPIFINKDAFLLARFCMEDVMENRLLGEEDCIFGKDDISKVCECFRTVVYNQQERIMSETGDVVYINAREAGHMIGGSIWDIITETDHLVYSMNINPQPDNHLRGASSDVSGNISLLITDACEHMTEKSRYNSQLEKAKFGHFSYLITDTLRDKHGSVLIPVDSVGRCLEVILLLERVWKESNLENYKVLFLSSRSSQTVNYIQGIASNLNERILQQSAEAERKAFDLQFVTCVSIVENVLESQASKVVIATLPGLETSFAQTLLKKWCTRSENLLLFVCSPPPDTLGYRILNSPEESTFEFIVREKRGIDRRTDSESR</sequence>
<dbReference type="InterPro" id="IPR001279">
    <property type="entry name" value="Metallo-B-lactamas"/>
</dbReference>
<comment type="similarity">
    <text evidence="1">Belongs to the metallo-beta-lactamase superfamily. RNA-metabolizing metallo-beta-lactamase-like family. CPSF2/YSH1 subfamily.</text>
</comment>
<dbReference type="InterPro" id="IPR027075">
    <property type="entry name" value="CPSF2"/>
</dbReference>
<evidence type="ECO:0000256" key="1">
    <source>
        <dbReference type="RuleBase" id="RU365006"/>
    </source>
</evidence>
<dbReference type="SMART" id="SM01027">
    <property type="entry name" value="Beta-Casp"/>
    <property type="match status" value="1"/>
</dbReference>
<feature type="domain" description="Beta-Casp" evidence="2">
    <location>
        <begin position="249"/>
        <end position="372"/>
    </location>
</feature>
<dbReference type="OrthoDB" id="64353at2759"/>
<dbReference type="OMA" id="SIRIRCK"/>
<evidence type="ECO:0000313" key="4">
    <source>
        <dbReference type="Proteomes" id="UP000008312"/>
    </source>
</evidence>
<dbReference type="PANTHER" id="PTHR45922:SF1">
    <property type="entry name" value="CLEAVAGE AND POLYADENYLATION SPECIFICITY FACTOR SUBUNIT 2"/>
    <property type="match status" value="1"/>
</dbReference>
<keyword evidence="1" id="KW-0694">RNA-binding</keyword>
<dbReference type="Gene3D" id="3.60.15.10">
    <property type="entry name" value="Ribonuclease Z/Hydroxyacylglutathione hydrolase-like"/>
    <property type="match status" value="1"/>
</dbReference>
<dbReference type="EMBL" id="FN668644">
    <property type="protein sequence ID" value="CBK21646.2"/>
    <property type="molecule type" value="Genomic_DNA"/>
</dbReference>
<name>D8M0Q7_BLAHO</name>
<dbReference type="Proteomes" id="UP000008312">
    <property type="component" value="Unassembled WGS sequence"/>
</dbReference>
<keyword evidence="1" id="KW-0507">mRNA processing</keyword>
<dbReference type="AlphaFoldDB" id="D8M0Q7"/>
<protein>
    <recommendedName>
        <fullName evidence="1">Cleavage and polyadenylation specificity factor subunit 2</fullName>
    </recommendedName>
    <alternativeName>
        <fullName evidence="1">Cleavage and polyadenylation specificity factor 100 kDa subunit</fullName>
    </alternativeName>
</protein>
<dbReference type="GeneID" id="24919007"/>
<reference evidence="3" key="1">
    <citation type="submission" date="2010-02" db="EMBL/GenBank/DDBJ databases">
        <title>Sequencing and annotation of the Blastocystis hominis genome.</title>
        <authorList>
            <person name="Wincker P."/>
        </authorList>
    </citation>
    <scope>NUCLEOTIDE SEQUENCE</scope>
    <source>
        <strain evidence="3">Singapore isolate B</strain>
    </source>
</reference>
<keyword evidence="1" id="KW-0539">Nucleus</keyword>
<dbReference type="Pfam" id="PF10996">
    <property type="entry name" value="Beta-Casp"/>
    <property type="match status" value="1"/>
</dbReference>
<dbReference type="SUPFAM" id="SSF56281">
    <property type="entry name" value="Metallo-hydrolase/oxidoreductase"/>
    <property type="match status" value="1"/>
</dbReference>
<dbReference type="InterPro" id="IPR036866">
    <property type="entry name" value="RibonucZ/Hydroxyglut_hydro"/>
</dbReference>
<keyword evidence="4" id="KW-1185">Reference proteome</keyword>
<dbReference type="RefSeq" id="XP_012895694.1">
    <property type="nucleotide sequence ID" value="XM_013040240.1"/>
</dbReference>
<organism evidence="3">
    <name type="scientific">Blastocystis hominis</name>
    <dbReference type="NCBI Taxonomy" id="12968"/>
    <lineage>
        <taxon>Eukaryota</taxon>
        <taxon>Sar</taxon>
        <taxon>Stramenopiles</taxon>
        <taxon>Bigyra</taxon>
        <taxon>Opalozoa</taxon>
        <taxon>Opalinata</taxon>
        <taxon>Blastocystidae</taxon>
        <taxon>Blastocystis</taxon>
    </lineage>
</organism>
<evidence type="ECO:0000313" key="3">
    <source>
        <dbReference type="EMBL" id="CBK21646.2"/>
    </source>
</evidence>
<comment type="subcellular location">
    <subcellularLocation>
        <location evidence="1">Nucleus</location>
    </subcellularLocation>
</comment>
<proteinExistence type="inferred from homology"/>
<dbReference type="GO" id="GO:0003723">
    <property type="term" value="F:RNA binding"/>
    <property type="evidence" value="ECO:0007669"/>
    <property type="project" value="UniProtKB-KW"/>
</dbReference>
<dbReference type="InParanoid" id="D8M0Q7"/>
<dbReference type="GO" id="GO:0006398">
    <property type="term" value="P:mRNA 3'-end processing by stem-loop binding and cleavage"/>
    <property type="evidence" value="ECO:0007669"/>
    <property type="project" value="InterPro"/>
</dbReference>
<dbReference type="GO" id="GO:0005847">
    <property type="term" value="C:mRNA cleavage and polyadenylation specificity factor complex"/>
    <property type="evidence" value="ECO:0007669"/>
    <property type="project" value="InterPro"/>
</dbReference>
<evidence type="ECO:0000259" key="2">
    <source>
        <dbReference type="SMART" id="SM01027"/>
    </source>
</evidence>
<dbReference type="PANTHER" id="PTHR45922">
    <property type="entry name" value="CLEAVAGE AND POLYADENYLATION SPECIFICITY FACTOR SUBUNIT 2"/>
    <property type="match status" value="1"/>
</dbReference>
<dbReference type="Gene3D" id="3.40.50.10890">
    <property type="match status" value="1"/>
</dbReference>